<evidence type="ECO:0000256" key="1">
    <source>
        <dbReference type="SAM" id="MobiDB-lite"/>
    </source>
</evidence>
<name>A0A7W8QRQ3_9ACTN</name>
<dbReference type="AlphaFoldDB" id="A0A7W8QRQ3"/>
<protein>
    <submittedName>
        <fullName evidence="4">Nucleoid-associated protein YgaU</fullName>
    </submittedName>
</protein>
<keyword evidence="2" id="KW-1133">Transmembrane helix</keyword>
<proteinExistence type="predicted"/>
<dbReference type="SUPFAM" id="SSF54106">
    <property type="entry name" value="LysM domain"/>
    <property type="match status" value="1"/>
</dbReference>
<dbReference type="Pfam" id="PF01476">
    <property type="entry name" value="LysM"/>
    <property type="match status" value="1"/>
</dbReference>
<dbReference type="Proteomes" id="UP000572635">
    <property type="component" value="Unassembled WGS sequence"/>
</dbReference>
<dbReference type="EMBL" id="JACHDB010000002">
    <property type="protein sequence ID" value="MBB5435392.1"/>
    <property type="molecule type" value="Genomic_DNA"/>
</dbReference>
<comment type="caution">
    <text evidence="4">The sequence shown here is derived from an EMBL/GenBank/DDBJ whole genome shotgun (WGS) entry which is preliminary data.</text>
</comment>
<feature type="transmembrane region" description="Helical" evidence="2">
    <location>
        <begin position="77"/>
        <end position="96"/>
    </location>
</feature>
<gene>
    <name evidence="4" type="ORF">HDA36_005540</name>
</gene>
<evidence type="ECO:0000256" key="2">
    <source>
        <dbReference type="SAM" id="Phobius"/>
    </source>
</evidence>
<dbReference type="RefSeq" id="WP_184398159.1">
    <property type="nucleotide sequence ID" value="NZ_BAAAJD010000181.1"/>
</dbReference>
<feature type="compositionally biased region" description="Pro residues" evidence="1">
    <location>
        <begin position="1"/>
        <end position="14"/>
    </location>
</feature>
<keyword evidence="2" id="KW-0812">Transmembrane</keyword>
<sequence length="172" mass="17750">MSETAPVPPGPPGAVPHIPRPRRPVPSGPDLYDWAVEIPEWRRSPAAPPALAGLPELLAVPGGAPGERLRLTVRGRVVAVSLLCALATGALSLLFMTSAAAGASGPGAAAGAFFGTTAPPTVVVQDGDTLWEIAERVRPDDDTRRTVHEIVELNGLAGTELEPGQELRVPGV</sequence>
<feature type="region of interest" description="Disordered" evidence="1">
    <location>
        <begin position="1"/>
        <end position="26"/>
    </location>
</feature>
<evidence type="ECO:0000313" key="4">
    <source>
        <dbReference type="EMBL" id="MBB5435392.1"/>
    </source>
</evidence>
<dbReference type="Gene3D" id="3.10.350.10">
    <property type="entry name" value="LysM domain"/>
    <property type="match status" value="1"/>
</dbReference>
<evidence type="ECO:0000313" key="5">
    <source>
        <dbReference type="Proteomes" id="UP000572635"/>
    </source>
</evidence>
<evidence type="ECO:0000259" key="3">
    <source>
        <dbReference type="PROSITE" id="PS51782"/>
    </source>
</evidence>
<feature type="domain" description="LysM" evidence="3">
    <location>
        <begin position="120"/>
        <end position="169"/>
    </location>
</feature>
<accession>A0A7W8QRQ3</accession>
<reference evidence="4 5" key="1">
    <citation type="submission" date="2020-08" db="EMBL/GenBank/DDBJ databases">
        <title>Sequencing the genomes of 1000 actinobacteria strains.</title>
        <authorList>
            <person name="Klenk H.-P."/>
        </authorList>
    </citation>
    <scope>NUCLEOTIDE SEQUENCE [LARGE SCALE GENOMIC DNA]</scope>
    <source>
        <strain evidence="4 5">DSM 44551</strain>
    </source>
</reference>
<organism evidence="4 5">
    <name type="scientific">Nocardiopsis composta</name>
    <dbReference type="NCBI Taxonomy" id="157465"/>
    <lineage>
        <taxon>Bacteria</taxon>
        <taxon>Bacillati</taxon>
        <taxon>Actinomycetota</taxon>
        <taxon>Actinomycetes</taxon>
        <taxon>Streptosporangiales</taxon>
        <taxon>Nocardiopsidaceae</taxon>
        <taxon>Nocardiopsis</taxon>
    </lineage>
</organism>
<keyword evidence="5" id="KW-1185">Reference proteome</keyword>
<keyword evidence="2" id="KW-0472">Membrane</keyword>
<dbReference type="CDD" id="cd00118">
    <property type="entry name" value="LysM"/>
    <property type="match status" value="1"/>
</dbReference>
<dbReference type="InterPro" id="IPR036779">
    <property type="entry name" value="LysM_dom_sf"/>
</dbReference>
<dbReference type="InterPro" id="IPR018392">
    <property type="entry name" value="LysM"/>
</dbReference>
<dbReference type="PROSITE" id="PS51782">
    <property type="entry name" value="LYSM"/>
    <property type="match status" value="1"/>
</dbReference>
<dbReference type="SMART" id="SM00257">
    <property type="entry name" value="LysM"/>
    <property type="match status" value="1"/>
</dbReference>